<dbReference type="InterPro" id="IPR009057">
    <property type="entry name" value="Homeodomain-like_sf"/>
</dbReference>
<dbReference type="RefSeq" id="WP_172124295.1">
    <property type="nucleotide sequence ID" value="NZ_CP042652.1"/>
</dbReference>
<dbReference type="KEGG" id="paco:AACT_2498"/>
<dbReference type="EMBL" id="CP042652">
    <property type="protein sequence ID" value="QKE29587.1"/>
    <property type="molecule type" value="Genomic_DNA"/>
</dbReference>
<protein>
    <submittedName>
        <fullName evidence="2">Transposase, IS630 family</fullName>
    </submittedName>
</protein>
<reference evidence="2 6" key="1">
    <citation type="submission" date="2019-08" db="EMBL/GenBank/DDBJ databases">
        <title>Complete genome sequence of Arcobacter acticola.</title>
        <authorList>
            <person name="Miller W."/>
        </authorList>
    </citation>
    <scope>NUCLEOTIDE SEQUENCE [LARGE SCALE GENOMIC DNA]</scope>
    <source>
        <strain evidence="2 6">KCTC 52212</strain>
    </source>
</reference>
<evidence type="ECO:0000313" key="4">
    <source>
        <dbReference type="EMBL" id="QKE27865.1"/>
    </source>
</evidence>
<evidence type="ECO:0000313" key="3">
    <source>
        <dbReference type="EMBL" id="QKE27824.1"/>
    </source>
</evidence>
<dbReference type="EMBL" id="CP042652">
    <property type="protein sequence ID" value="QKE27824.1"/>
    <property type="molecule type" value="Genomic_DNA"/>
</dbReference>
<dbReference type="Proteomes" id="UP000503483">
    <property type="component" value="Chromosome"/>
</dbReference>
<dbReference type="EMBL" id="CP042652">
    <property type="protein sequence ID" value="QKE27865.1"/>
    <property type="molecule type" value="Genomic_DNA"/>
</dbReference>
<dbReference type="KEGG" id="paco:AACT_0662"/>
<evidence type="ECO:0000313" key="2">
    <source>
        <dbReference type="EMBL" id="QKE27573.1"/>
    </source>
</evidence>
<dbReference type="KEGG" id="paco:AACT_0281"/>
<proteinExistence type="predicted"/>
<gene>
    <name evidence="1" type="ORF">AACT_0281</name>
    <name evidence="2" type="ORF">AACT_0360</name>
    <name evidence="3" type="ORF">AACT_0619</name>
    <name evidence="4" type="ORF">AACT_0662</name>
    <name evidence="5" type="ORF">AACT_2498</name>
</gene>
<dbReference type="Pfam" id="PF13384">
    <property type="entry name" value="HTH_23"/>
    <property type="match status" value="1"/>
</dbReference>
<keyword evidence="6" id="KW-1185">Reference proteome</keyword>
<organism evidence="2 6">
    <name type="scientific">Arcobacter acticola</name>
    <dbReference type="NCBI Taxonomy" id="1849015"/>
    <lineage>
        <taxon>Bacteria</taxon>
        <taxon>Pseudomonadati</taxon>
        <taxon>Campylobacterota</taxon>
        <taxon>Epsilonproteobacteria</taxon>
        <taxon>Campylobacterales</taxon>
        <taxon>Arcobacteraceae</taxon>
        <taxon>Arcobacter</taxon>
    </lineage>
</organism>
<dbReference type="EMBL" id="CP042652">
    <property type="protein sequence ID" value="QKE27510.1"/>
    <property type="molecule type" value="Genomic_DNA"/>
</dbReference>
<evidence type="ECO:0000313" key="1">
    <source>
        <dbReference type="EMBL" id="QKE27510.1"/>
    </source>
</evidence>
<dbReference type="EMBL" id="CP042652">
    <property type="protein sequence ID" value="QKE27573.1"/>
    <property type="molecule type" value="Genomic_DNA"/>
</dbReference>
<evidence type="ECO:0000313" key="6">
    <source>
        <dbReference type="Proteomes" id="UP000503483"/>
    </source>
</evidence>
<dbReference type="Gene3D" id="1.10.10.60">
    <property type="entry name" value="Homeodomain-like"/>
    <property type="match status" value="1"/>
</dbReference>
<dbReference type="SUPFAM" id="SSF46689">
    <property type="entry name" value="Homeodomain-like"/>
    <property type="match status" value="1"/>
</dbReference>
<sequence>MRYISNLNNKTVKELEKIVKNGNSLQLRQRAKSILLSNEGITVKEICKIFNKSTRTVYRWFDRFKEEQIENLSDEIGRGRKPALNENDIDKVKKLIETNSIKETCIALNKESKRVKKVSPQILKRYLKKYTI</sequence>
<dbReference type="KEGG" id="paco:AACT_0619"/>
<evidence type="ECO:0000313" key="5">
    <source>
        <dbReference type="EMBL" id="QKE29587.1"/>
    </source>
</evidence>
<dbReference type="AlphaFoldDB" id="A0A6M8E8L9"/>
<dbReference type="KEGG" id="paco:AACT_0360"/>
<accession>A0A6M8E8L9</accession>
<name>A0A6M8E8L9_9BACT</name>